<organism evidence="1 2">
    <name type="scientific">Camellia lanceoleosa</name>
    <dbReference type="NCBI Taxonomy" id="1840588"/>
    <lineage>
        <taxon>Eukaryota</taxon>
        <taxon>Viridiplantae</taxon>
        <taxon>Streptophyta</taxon>
        <taxon>Embryophyta</taxon>
        <taxon>Tracheophyta</taxon>
        <taxon>Spermatophyta</taxon>
        <taxon>Magnoliopsida</taxon>
        <taxon>eudicotyledons</taxon>
        <taxon>Gunneridae</taxon>
        <taxon>Pentapetalae</taxon>
        <taxon>asterids</taxon>
        <taxon>Ericales</taxon>
        <taxon>Theaceae</taxon>
        <taxon>Camellia</taxon>
    </lineage>
</organism>
<sequence length="164" mass="17892">MKSDSLQSPLQQWSIIGIVKYIDSKHYSVPEGSDNRASLGGSIGNLYYPLTKGSTYNLEFMVGDANDSCVGDLIVYAQIGTSTENFKMRSNGTGSAQKQFITFKADSSATPISFVSYNESQTSDHVFCGPVIDNVIRRSLQQKLQLGISFSSLVLTIVILWMGA</sequence>
<reference evidence="1 2" key="1">
    <citation type="journal article" date="2022" name="Plant J.">
        <title>Chromosome-level genome of Camellia lanceoleosa provides a valuable resource for understanding genome evolution and self-incompatibility.</title>
        <authorList>
            <person name="Gong W."/>
            <person name="Xiao S."/>
            <person name="Wang L."/>
            <person name="Liao Z."/>
            <person name="Chang Y."/>
            <person name="Mo W."/>
            <person name="Hu G."/>
            <person name="Li W."/>
            <person name="Zhao G."/>
            <person name="Zhu H."/>
            <person name="Hu X."/>
            <person name="Ji K."/>
            <person name="Xiang X."/>
            <person name="Song Q."/>
            <person name="Yuan D."/>
            <person name="Jin S."/>
            <person name="Zhang L."/>
        </authorList>
    </citation>
    <scope>NUCLEOTIDE SEQUENCE [LARGE SCALE GENOMIC DNA]</scope>
    <source>
        <strain evidence="1">SQ_2022a</strain>
    </source>
</reference>
<evidence type="ECO:0000313" key="1">
    <source>
        <dbReference type="EMBL" id="KAI8028187.1"/>
    </source>
</evidence>
<dbReference type="EMBL" id="CM045760">
    <property type="protein sequence ID" value="KAI8028187.1"/>
    <property type="molecule type" value="Genomic_DNA"/>
</dbReference>
<proteinExistence type="predicted"/>
<accession>A0ACC0IQJ1</accession>
<gene>
    <name evidence="1" type="ORF">LOK49_LG02G03618</name>
</gene>
<keyword evidence="2" id="KW-1185">Reference proteome</keyword>
<evidence type="ECO:0000313" key="2">
    <source>
        <dbReference type="Proteomes" id="UP001060215"/>
    </source>
</evidence>
<comment type="caution">
    <text evidence="1">The sequence shown here is derived from an EMBL/GenBank/DDBJ whole genome shotgun (WGS) entry which is preliminary data.</text>
</comment>
<name>A0ACC0IQJ1_9ERIC</name>
<protein>
    <submittedName>
        <fullName evidence="1">Uncharacterized protein</fullName>
    </submittedName>
</protein>
<dbReference type="Proteomes" id="UP001060215">
    <property type="component" value="Chromosome 3"/>
</dbReference>